<dbReference type="Proteomes" id="UP000549617">
    <property type="component" value="Unassembled WGS sequence"/>
</dbReference>
<dbReference type="SUPFAM" id="SSF51445">
    <property type="entry name" value="(Trans)glycosidases"/>
    <property type="match status" value="1"/>
</dbReference>
<evidence type="ECO:0000313" key="2">
    <source>
        <dbReference type="EMBL" id="MBB5685076.1"/>
    </source>
</evidence>
<keyword evidence="3" id="KW-1185">Reference proteome</keyword>
<dbReference type="EMBL" id="JACIJC010000002">
    <property type="protein sequence ID" value="MBB5685076.1"/>
    <property type="molecule type" value="Genomic_DNA"/>
</dbReference>
<protein>
    <submittedName>
        <fullName evidence="2">Lysozyme</fullName>
    </submittedName>
</protein>
<sequence length="230" mass="25585">MAVRTWKRRLIWLAAVAIVTAIAALGLYRYAQSWAPARETYPMQGVELSADQGTVEWPTLKARGVDFAYLRATSGEDGRDPAFPQHWQDAEAAGIGRGAVHVYNLCRTGHDQATNFIATVPREQNALPPAIEFAFQGNCAARPSRDALVKEIETLVEMIEAHAGKNAILHISPDFEDSYRLATAIDRNLWLSREFLPPAYGGRPWVMWQASAMRQIEGIDGPVNWNVIRA</sequence>
<dbReference type="Pfam" id="PF01183">
    <property type="entry name" value="Glyco_hydro_25"/>
    <property type="match status" value="1"/>
</dbReference>
<comment type="similarity">
    <text evidence="1">Belongs to the glycosyl hydrolase 25 family.</text>
</comment>
<name>A0A7W9AGJ0_9SPHN</name>
<dbReference type="AlphaFoldDB" id="A0A7W9AGJ0"/>
<dbReference type="GO" id="GO:0003796">
    <property type="term" value="F:lysozyme activity"/>
    <property type="evidence" value="ECO:0007669"/>
    <property type="project" value="InterPro"/>
</dbReference>
<comment type="caution">
    <text evidence="2">The sequence shown here is derived from an EMBL/GenBank/DDBJ whole genome shotgun (WGS) entry which is preliminary data.</text>
</comment>
<proteinExistence type="inferred from homology"/>
<dbReference type="PROSITE" id="PS51904">
    <property type="entry name" value="GLYCOSYL_HYDROL_F25_2"/>
    <property type="match status" value="1"/>
</dbReference>
<gene>
    <name evidence="2" type="ORF">FHS49_001084</name>
</gene>
<dbReference type="GO" id="GO:0016052">
    <property type="term" value="P:carbohydrate catabolic process"/>
    <property type="evidence" value="ECO:0007669"/>
    <property type="project" value="TreeGrafter"/>
</dbReference>
<dbReference type="InterPro" id="IPR002053">
    <property type="entry name" value="Glyco_hydro_25"/>
</dbReference>
<dbReference type="PANTHER" id="PTHR34135">
    <property type="entry name" value="LYSOZYME"/>
    <property type="match status" value="1"/>
</dbReference>
<dbReference type="PANTHER" id="PTHR34135:SF2">
    <property type="entry name" value="LYSOZYME"/>
    <property type="match status" value="1"/>
</dbReference>
<evidence type="ECO:0000256" key="1">
    <source>
        <dbReference type="ARBA" id="ARBA00010646"/>
    </source>
</evidence>
<dbReference type="GO" id="GO:0016998">
    <property type="term" value="P:cell wall macromolecule catabolic process"/>
    <property type="evidence" value="ECO:0007669"/>
    <property type="project" value="InterPro"/>
</dbReference>
<organism evidence="2 3">
    <name type="scientific">Sphingobium boeckii</name>
    <dbReference type="NCBI Taxonomy" id="1082345"/>
    <lineage>
        <taxon>Bacteria</taxon>
        <taxon>Pseudomonadati</taxon>
        <taxon>Pseudomonadota</taxon>
        <taxon>Alphaproteobacteria</taxon>
        <taxon>Sphingomonadales</taxon>
        <taxon>Sphingomonadaceae</taxon>
        <taxon>Sphingobium</taxon>
    </lineage>
</organism>
<dbReference type="GO" id="GO:0009253">
    <property type="term" value="P:peptidoglycan catabolic process"/>
    <property type="evidence" value="ECO:0007669"/>
    <property type="project" value="InterPro"/>
</dbReference>
<evidence type="ECO:0000313" key="3">
    <source>
        <dbReference type="Proteomes" id="UP000549617"/>
    </source>
</evidence>
<reference evidence="2 3" key="1">
    <citation type="submission" date="2020-08" db="EMBL/GenBank/DDBJ databases">
        <title>Genomic Encyclopedia of Type Strains, Phase IV (KMG-IV): sequencing the most valuable type-strain genomes for metagenomic binning, comparative biology and taxonomic classification.</title>
        <authorList>
            <person name="Goeker M."/>
        </authorList>
    </citation>
    <scope>NUCLEOTIDE SEQUENCE [LARGE SCALE GENOMIC DNA]</scope>
    <source>
        <strain evidence="2 3">DSM 25079</strain>
    </source>
</reference>
<dbReference type="RefSeq" id="WP_184016131.1">
    <property type="nucleotide sequence ID" value="NZ_JACIJC010000002.1"/>
</dbReference>
<accession>A0A7W9AGJ0</accession>
<dbReference type="Gene3D" id="3.20.20.80">
    <property type="entry name" value="Glycosidases"/>
    <property type="match status" value="1"/>
</dbReference>
<dbReference type="InterPro" id="IPR017853">
    <property type="entry name" value="GH"/>
</dbReference>